<dbReference type="Proteomes" id="UP000255277">
    <property type="component" value="Unassembled WGS sequence"/>
</dbReference>
<accession>A0A380FBD5</accession>
<proteinExistence type="predicted"/>
<evidence type="ECO:0000313" key="1">
    <source>
        <dbReference type="EMBL" id="SUM30919.1"/>
    </source>
</evidence>
<name>A0A380FBD5_STAGA</name>
<dbReference type="AlphaFoldDB" id="A0A380FBD5"/>
<organism evidence="1 2">
    <name type="scientific">Staphylococcus gallinarum</name>
    <dbReference type="NCBI Taxonomy" id="1293"/>
    <lineage>
        <taxon>Bacteria</taxon>
        <taxon>Bacillati</taxon>
        <taxon>Bacillota</taxon>
        <taxon>Bacilli</taxon>
        <taxon>Bacillales</taxon>
        <taxon>Staphylococcaceae</taxon>
        <taxon>Staphylococcus</taxon>
    </lineage>
</organism>
<dbReference type="EMBL" id="UHDK01000001">
    <property type="protein sequence ID" value="SUM30919.1"/>
    <property type="molecule type" value="Genomic_DNA"/>
</dbReference>
<evidence type="ECO:0000313" key="2">
    <source>
        <dbReference type="Proteomes" id="UP000255277"/>
    </source>
</evidence>
<protein>
    <submittedName>
        <fullName evidence="1">Uncharacterized protein</fullName>
    </submittedName>
</protein>
<gene>
    <name evidence="1" type="ORF">NCTC12195_00320</name>
</gene>
<reference evidence="1 2" key="1">
    <citation type="submission" date="2018-06" db="EMBL/GenBank/DDBJ databases">
        <authorList>
            <consortium name="Pathogen Informatics"/>
            <person name="Doyle S."/>
        </authorList>
    </citation>
    <scope>NUCLEOTIDE SEQUENCE [LARGE SCALE GENOMIC DNA]</scope>
    <source>
        <strain evidence="1 2">NCTC12195</strain>
    </source>
</reference>
<sequence>MNTWIRIAQISVTVITEIITMMKDVEKEKL</sequence>